<proteinExistence type="predicted"/>
<dbReference type="Proteomes" id="UP000789920">
    <property type="component" value="Unassembled WGS sequence"/>
</dbReference>
<dbReference type="EMBL" id="CAJVQC010056697">
    <property type="protein sequence ID" value="CAG8796747.1"/>
    <property type="molecule type" value="Genomic_DNA"/>
</dbReference>
<protein>
    <submittedName>
        <fullName evidence="1">15069_t:CDS:1</fullName>
    </submittedName>
</protein>
<sequence length="47" mass="5442">MNESQRVIENRKRVRNEVRVKALVIKKTDFNAVATSQNLNSEEAKNL</sequence>
<feature type="non-terminal residue" evidence="1">
    <location>
        <position position="47"/>
    </location>
</feature>
<evidence type="ECO:0000313" key="1">
    <source>
        <dbReference type="EMBL" id="CAG8796747.1"/>
    </source>
</evidence>
<feature type="non-terminal residue" evidence="1">
    <location>
        <position position="1"/>
    </location>
</feature>
<accession>A0ACA9RJ94</accession>
<name>A0ACA9RJ94_9GLOM</name>
<keyword evidence="2" id="KW-1185">Reference proteome</keyword>
<comment type="caution">
    <text evidence="1">The sequence shown here is derived from an EMBL/GenBank/DDBJ whole genome shotgun (WGS) entry which is preliminary data.</text>
</comment>
<organism evidence="1 2">
    <name type="scientific">Racocetra persica</name>
    <dbReference type="NCBI Taxonomy" id="160502"/>
    <lineage>
        <taxon>Eukaryota</taxon>
        <taxon>Fungi</taxon>
        <taxon>Fungi incertae sedis</taxon>
        <taxon>Mucoromycota</taxon>
        <taxon>Glomeromycotina</taxon>
        <taxon>Glomeromycetes</taxon>
        <taxon>Diversisporales</taxon>
        <taxon>Gigasporaceae</taxon>
        <taxon>Racocetra</taxon>
    </lineage>
</organism>
<gene>
    <name evidence="1" type="ORF">RPERSI_LOCUS20219</name>
</gene>
<evidence type="ECO:0000313" key="2">
    <source>
        <dbReference type="Proteomes" id="UP000789920"/>
    </source>
</evidence>
<reference evidence="1" key="1">
    <citation type="submission" date="2021-06" db="EMBL/GenBank/DDBJ databases">
        <authorList>
            <person name="Kallberg Y."/>
            <person name="Tangrot J."/>
            <person name="Rosling A."/>
        </authorList>
    </citation>
    <scope>NUCLEOTIDE SEQUENCE</scope>
    <source>
        <strain evidence="1">MA461A</strain>
    </source>
</reference>